<reference evidence="3 4" key="1">
    <citation type="submission" date="2019-03" db="EMBL/GenBank/DDBJ databases">
        <title>Genomic Encyclopedia of Archaeal and Bacterial Type Strains, Phase II (KMG-II): from individual species to whole genera.</title>
        <authorList>
            <person name="Goeker M."/>
        </authorList>
    </citation>
    <scope>NUCLEOTIDE SEQUENCE [LARGE SCALE GENOMIC DNA]</scope>
    <source>
        <strain evidence="3 4">ATCC 35214</strain>
    </source>
</reference>
<sequence length="279" mass="31818">MQSKKIQLLNETIHYIFEDTGKPKVLFLHGFNSASSFANQVYQLQNRNYDVVAIDFPGCGLSSAHSLISIEFYQQIAAEFIRQSGFDFSLVVGHSLGGASALYVLNCGLVSKAILAAPLNHEIFSEFPAKQSLKLYGSKAIERLGKWLLPQTFIEAYESSDNLIYEDKNNYRKNLEKIATGFLNTTKKKYNLFNFMVSNQILSINYLMQNIKSLYDENLNYEFIIGLNDVFVPYLSINSLANKYKKEMLVLENCGHALFFEKPNEVNERINQVILELLD</sequence>
<dbReference type="EMBL" id="SOCN01000002">
    <property type="protein sequence ID" value="TDV23569.1"/>
    <property type="molecule type" value="Genomic_DNA"/>
</dbReference>
<comment type="caution">
    <text evidence="3">The sequence shown here is derived from an EMBL/GenBank/DDBJ whole genome shotgun (WGS) entry which is preliminary data.</text>
</comment>
<gene>
    <name evidence="3" type="ORF">BCF59_0560</name>
</gene>
<evidence type="ECO:0000313" key="4">
    <source>
        <dbReference type="Proteomes" id="UP000295757"/>
    </source>
</evidence>
<dbReference type="PRINTS" id="PR00111">
    <property type="entry name" value="ABHYDROLASE"/>
</dbReference>
<protein>
    <submittedName>
        <fullName evidence="3">Pimeloyl-ACP methyl ester carboxylesterase</fullName>
    </submittedName>
</protein>
<dbReference type="Proteomes" id="UP000295757">
    <property type="component" value="Unassembled WGS sequence"/>
</dbReference>
<organism evidence="3 4">
    <name type="scientific">Mycoplasmopsis mustelae</name>
    <dbReference type="NCBI Taxonomy" id="171289"/>
    <lineage>
        <taxon>Bacteria</taxon>
        <taxon>Bacillati</taxon>
        <taxon>Mycoplasmatota</taxon>
        <taxon>Mycoplasmoidales</taxon>
        <taxon>Metamycoplasmataceae</taxon>
        <taxon>Mycoplasmopsis</taxon>
    </lineage>
</organism>
<evidence type="ECO:0000259" key="2">
    <source>
        <dbReference type="Pfam" id="PF12697"/>
    </source>
</evidence>
<evidence type="ECO:0000313" key="3">
    <source>
        <dbReference type="EMBL" id="TDV23569.1"/>
    </source>
</evidence>
<dbReference type="OrthoDB" id="397642at2"/>
<name>A0A4V3FNW2_9BACT</name>
<evidence type="ECO:0000256" key="1">
    <source>
        <dbReference type="ARBA" id="ARBA00006989"/>
    </source>
</evidence>
<dbReference type="AlphaFoldDB" id="A0A4V3FNW2"/>
<dbReference type="InterPro" id="IPR050266">
    <property type="entry name" value="AB_hydrolase_sf"/>
</dbReference>
<dbReference type="InterPro" id="IPR029058">
    <property type="entry name" value="AB_hydrolase_fold"/>
</dbReference>
<dbReference type="RefSeq" id="WP_134111017.1">
    <property type="nucleotide sequence ID" value="NZ_SOCN01000002.1"/>
</dbReference>
<comment type="similarity">
    <text evidence="1">Belongs to the lipase/esterase LIP3/BchO family.</text>
</comment>
<dbReference type="InterPro" id="IPR000073">
    <property type="entry name" value="AB_hydrolase_1"/>
</dbReference>
<dbReference type="PANTHER" id="PTHR43798">
    <property type="entry name" value="MONOACYLGLYCEROL LIPASE"/>
    <property type="match status" value="1"/>
</dbReference>
<dbReference type="SUPFAM" id="SSF53474">
    <property type="entry name" value="alpha/beta-Hydrolases"/>
    <property type="match status" value="1"/>
</dbReference>
<proteinExistence type="inferred from homology"/>
<dbReference type="Pfam" id="PF12697">
    <property type="entry name" value="Abhydrolase_6"/>
    <property type="match status" value="1"/>
</dbReference>
<accession>A0A4V3FNW2</accession>
<keyword evidence="4" id="KW-1185">Reference proteome</keyword>
<feature type="domain" description="AB hydrolase-1" evidence="2">
    <location>
        <begin position="25"/>
        <end position="268"/>
    </location>
</feature>
<dbReference type="Gene3D" id="3.40.50.1820">
    <property type="entry name" value="alpha/beta hydrolase"/>
    <property type="match status" value="1"/>
</dbReference>